<dbReference type="Gene3D" id="2.60.40.10">
    <property type="entry name" value="Immunoglobulins"/>
    <property type="match status" value="1"/>
</dbReference>
<evidence type="ECO:0000256" key="1">
    <source>
        <dbReference type="SAM" id="SignalP"/>
    </source>
</evidence>
<dbReference type="STRING" id="29495.EA26_11025"/>
<dbReference type="Proteomes" id="UP000029994">
    <property type="component" value="Unassembled WGS sequence"/>
</dbReference>
<dbReference type="SUPFAM" id="SSF55486">
    <property type="entry name" value="Metalloproteases ('zincins'), catalytic domain"/>
    <property type="match status" value="1"/>
</dbReference>
<sequence length="1091" mass="121977">MSLSLKKNKVGISISCLLSSFNLYATTMPAPDWHQFTMADGSNRELRLMGNEELAWYQDRNGVVYIYQEQQWFFGRYIETDGVGEVISTGVSVTNQASVPSESDSHLHPVPQAKIWSSSLNSSNSTRTPSYHLSSRIRQNQDTVTQSLLVVEVSFSDQQMTNDFTQTIFGQQGQSVRDYFLKNSYNKYVVTPARESQGTENDGVIAISLNLVHPDCHSKEDNTCTSKLNNVFKEAYKKVDQYIDLSTYDVDGDGYIEPSELSVMFVFAGYDRAAGSLNRPYIWPHKFSHNSETLDGVTIRDYCLFADNQGDHQSTMGVIAHELGHLMLGLPDLYSYQHQGSIGHWGLMGGGSWGRKPGDRYSGETPVNMTAWSKEAAGFLEPEVLNNNQSYTVATERGESVVYLDPYLQKMGPKLYLQNRRQVGYDRALSGEGVLATAVMIDNQFNSRGPMQVQIFQADGLDELSHGGWSDAGDLFPGSSNVTLLSDDSSPSLRLATAGRDTEISLSNIVSSPQEATLTLAVPDSRGKHAWVTSFSRQYAQFDQRIEALGFGVDVHHADTSLVGIQFYAQQQDPTLPIEYRLVRYPYQTNWRGEATFDVADGIEITRGQAQNDGGRLLLAQPVDLAQARHLLVLELTNAVPEYSTSFYDAYLSDGQHKEQFYASFNTLGNGMMSNARGRIFPFAALLQTAVNPFPRAVDDAYQVQQGHSISLDLKANDQDLQVGNRYEIELLSQPKKGKLDGQRYTPFTHAEGIDRFEYRLRDSEGRVSNRAQVSVQISLPKTLKLEDVNFTTREDQPLLLTLVKESTTQWQIVNQPQHGQVLGNQYFPEHDYFGKDSFTFRIIDSKGMMSNVATVYINVLPVNDLHRFDLHVDKPYATAGEPVTFSVINFEDVDSSLHRYHWQQVSGTQGQLSRVTDDQVIFTIAEDAKVGETVTLQVTVVDEEGNEVSKTAQVQVVDKTPEVKKARFKSKFGSQLSVDVLMAEYFGFYQVEITEPPEHGSAYMIGANLQYQAPQSRFDGLIDRISYRVTFDNGEVKSGWIEIELAHSTVPADDQITNPPAAEPKDESAGSVSLWNGILLLLLVLRRRNS</sequence>
<dbReference type="AlphaFoldDB" id="A0A099LU85"/>
<feature type="domain" description="EF-hand" evidence="2">
    <location>
        <begin position="248"/>
        <end position="271"/>
    </location>
</feature>
<dbReference type="Pfam" id="PF05547">
    <property type="entry name" value="Peptidase_M6"/>
    <property type="match status" value="1"/>
</dbReference>
<dbReference type="PROSITE" id="PS50222">
    <property type="entry name" value="EF_HAND_2"/>
    <property type="match status" value="1"/>
</dbReference>
<keyword evidence="4" id="KW-1185">Reference proteome</keyword>
<name>A0A099LU85_9VIBR</name>
<dbReference type="Pfam" id="PF17963">
    <property type="entry name" value="Big_9"/>
    <property type="match status" value="2"/>
</dbReference>
<dbReference type="GO" id="GO:0006508">
    <property type="term" value="P:proteolysis"/>
    <property type="evidence" value="ECO:0007669"/>
    <property type="project" value="InterPro"/>
</dbReference>
<dbReference type="NCBIfam" id="TIGR03296">
    <property type="entry name" value="M6dom_TIGR03296"/>
    <property type="match status" value="1"/>
</dbReference>
<dbReference type="PIRSF" id="PIRSF036597">
    <property type="entry name" value="Protse_InhA_rel"/>
    <property type="match status" value="1"/>
</dbReference>
<evidence type="ECO:0000259" key="2">
    <source>
        <dbReference type="PROSITE" id="PS50222"/>
    </source>
</evidence>
<comment type="caution">
    <text evidence="3">The sequence shown here is derived from an EMBL/GenBank/DDBJ whole genome shotgun (WGS) entry which is preliminary data.</text>
</comment>
<dbReference type="eggNOG" id="COG4412">
    <property type="taxonomic scope" value="Bacteria"/>
</dbReference>
<dbReference type="InterPro" id="IPR012045">
    <property type="entry name" value="Pept_M6_InhA-rel"/>
</dbReference>
<dbReference type="GO" id="GO:0005509">
    <property type="term" value="F:calcium ion binding"/>
    <property type="evidence" value="ECO:0007669"/>
    <property type="project" value="InterPro"/>
</dbReference>
<protein>
    <recommendedName>
        <fullName evidence="2">EF-hand domain-containing protein</fullName>
    </recommendedName>
</protein>
<feature type="signal peptide" evidence="1">
    <location>
        <begin position="1"/>
        <end position="25"/>
    </location>
</feature>
<dbReference type="InterPro" id="IPR002048">
    <property type="entry name" value="EF_hand_dom"/>
</dbReference>
<dbReference type="PANTHER" id="PTHR41775">
    <property type="entry name" value="SECRETED PROTEIN-RELATED"/>
    <property type="match status" value="1"/>
</dbReference>
<dbReference type="InterPro" id="IPR013783">
    <property type="entry name" value="Ig-like_fold"/>
</dbReference>
<keyword evidence="1" id="KW-0732">Signal</keyword>
<dbReference type="InterPro" id="IPR008757">
    <property type="entry name" value="Peptidase_M6-like_domain"/>
</dbReference>
<proteinExistence type="predicted"/>
<dbReference type="PROSITE" id="PS00018">
    <property type="entry name" value="EF_HAND_1"/>
    <property type="match status" value="1"/>
</dbReference>
<dbReference type="eggNOG" id="COG2931">
    <property type="taxonomic scope" value="Bacteria"/>
</dbReference>
<dbReference type="PANTHER" id="PTHR41775:SF1">
    <property type="entry name" value="PEPTIDASE M6-LIKE DOMAIN-CONTAINING PROTEIN"/>
    <property type="match status" value="1"/>
</dbReference>
<feature type="chain" id="PRO_5001950203" description="EF-hand domain-containing protein" evidence="1">
    <location>
        <begin position="26"/>
        <end position="1091"/>
    </location>
</feature>
<evidence type="ECO:0000313" key="4">
    <source>
        <dbReference type="Proteomes" id="UP000029994"/>
    </source>
</evidence>
<accession>A0A099LU85</accession>
<dbReference type="InterPro" id="IPR018247">
    <property type="entry name" value="EF_Hand_1_Ca_BS"/>
</dbReference>
<organism evidence="3 4">
    <name type="scientific">Vibrio navarrensis</name>
    <dbReference type="NCBI Taxonomy" id="29495"/>
    <lineage>
        <taxon>Bacteria</taxon>
        <taxon>Pseudomonadati</taxon>
        <taxon>Pseudomonadota</taxon>
        <taxon>Gammaproteobacteria</taxon>
        <taxon>Vibrionales</taxon>
        <taxon>Vibrionaceae</taxon>
        <taxon>Vibrio</taxon>
    </lineage>
</organism>
<evidence type="ECO:0000313" key="3">
    <source>
        <dbReference type="EMBL" id="KGK11808.1"/>
    </source>
</evidence>
<gene>
    <name evidence="3" type="ORF">EA26_11025</name>
</gene>
<dbReference type="GO" id="GO:0008233">
    <property type="term" value="F:peptidase activity"/>
    <property type="evidence" value="ECO:0007669"/>
    <property type="project" value="InterPro"/>
</dbReference>
<dbReference type="EMBL" id="JMCG01000001">
    <property type="protein sequence ID" value="KGK11808.1"/>
    <property type="molecule type" value="Genomic_DNA"/>
</dbReference>
<reference evidence="3 4" key="1">
    <citation type="submission" date="2014-04" db="EMBL/GenBank/DDBJ databases">
        <title>Genome sequencing of Vibrio navarrensis strains.</title>
        <authorList>
            <person name="Gladney L.M."/>
            <person name="Katz L.S."/>
            <person name="Marino-Ramirez L."/>
            <person name="Jordan I.K."/>
        </authorList>
    </citation>
    <scope>NUCLEOTIDE SEQUENCE [LARGE SCALE GENOMIC DNA]</scope>
    <source>
        <strain evidence="3 4">ATCC 51183</strain>
    </source>
</reference>